<evidence type="ECO:0000313" key="1">
    <source>
        <dbReference type="EMBL" id="KAF9649718.1"/>
    </source>
</evidence>
<keyword evidence="2" id="KW-1185">Reference proteome</keyword>
<protein>
    <submittedName>
        <fullName evidence="1">Uncharacterized protein</fullName>
    </submittedName>
</protein>
<reference evidence="1" key="2">
    <citation type="journal article" date="2020" name="Nat. Commun.">
        <title>Large-scale genome sequencing of mycorrhizal fungi provides insights into the early evolution of symbiotic traits.</title>
        <authorList>
            <person name="Miyauchi S."/>
            <person name="Kiss E."/>
            <person name="Kuo A."/>
            <person name="Drula E."/>
            <person name="Kohler A."/>
            <person name="Sanchez-Garcia M."/>
            <person name="Morin E."/>
            <person name="Andreopoulos B."/>
            <person name="Barry K.W."/>
            <person name="Bonito G."/>
            <person name="Buee M."/>
            <person name="Carver A."/>
            <person name="Chen C."/>
            <person name="Cichocki N."/>
            <person name="Clum A."/>
            <person name="Culley D."/>
            <person name="Crous P.W."/>
            <person name="Fauchery L."/>
            <person name="Girlanda M."/>
            <person name="Hayes R.D."/>
            <person name="Keri Z."/>
            <person name="LaButti K."/>
            <person name="Lipzen A."/>
            <person name="Lombard V."/>
            <person name="Magnuson J."/>
            <person name="Maillard F."/>
            <person name="Murat C."/>
            <person name="Nolan M."/>
            <person name="Ohm R.A."/>
            <person name="Pangilinan J."/>
            <person name="Pereira M.F."/>
            <person name="Perotto S."/>
            <person name="Peter M."/>
            <person name="Pfister S."/>
            <person name="Riley R."/>
            <person name="Sitrit Y."/>
            <person name="Stielow J.B."/>
            <person name="Szollosi G."/>
            <person name="Zifcakova L."/>
            <person name="Stursova M."/>
            <person name="Spatafora J.W."/>
            <person name="Tedersoo L."/>
            <person name="Vaario L.M."/>
            <person name="Yamada A."/>
            <person name="Yan M."/>
            <person name="Wang P."/>
            <person name="Xu J."/>
            <person name="Bruns T."/>
            <person name="Baldrian P."/>
            <person name="Vilgalys R."/>
            <person name="Dunand C."/>
            <person name="Henrissat B."/>
            <person name="Grigoriev I.V."/>
            <person name="Hibbett D."/>
            <person name="Nagy L.G."/>
            <person name="Martin F.M."/>
        </authorList>
    </citation>
    <scope>NUCLEOTIDE SEQUENCE</scope>
    <source>
        <strain evidence="1">P2</strain>
    </source>
</reference>
<evidence type="ECO:0000313" key="2">
    <source>
        <dbReference type="Proteomes" id="UP000886501"/>
    </source>
</evidence>
<dbReference type="Proteomes" id="UP000886501">
    <property type="component" value="Unassembled WGS sequence"/>
</dbReference>
<dbReference type="EMBL" id="MU117994">
    <property type="protein sequence ID" value="KAF9649718.1"/>
    <property type="molecule type" value="Genomic_DNA"/>
</dbReference>
<sequence>MAVPFLSLLPGSPMYQRLEIQTSGKVCDTKATLMYLAWYTFCAVLWVVLPGDWVEGLPMRNSHQWMEHKINAFPTFFLSLGITPSITLCCGPQLVNFTDNNGLNS</sequence>
<name>A0ACB6ZK65_THEGA</name>
<gene>
    <name evidence="1" type="ORF">BDM02DRAFT_1766962</name>
</gene>
<organism evidence="1 2">
    <name type="scientific">Thelephora ganbajun</name>
    <name type="common">Ganba fungus</name>
    <dbReference type="NCBI Taxonomy" id="370292"/>
    <lineage>
        <taxon>Eukaryota</taxon>
        <taxon>Fungi</taxon>
        <taxon>Dikarya</taxon>
        <taxon>Basidiomycota</taxon>
        <taxon>Agaricomycotina</taxon>
        <taxon>Agaricomycetes</taxon>
        <taxon>Thelephorales</taxon>
        <taxon>Thelephoraceae</taxon>
        <taxon>Thelephora</taxon>
    </lineage>
</organism>
<comment type="caution">
    <text evidence="1">The sequence shown here is derived from an EMBL/GenBank/DDBJ whole genome shotgun (WGS) entry which is preliminary data.</text>
</comment>
<accession>A0ACB6ZK65</accession>
<proteinExistence type="predicted"/>
<reference evidence="1" key="1">
    <citation type="submission" date="2019-10" db="EMBL/GenBank/DDBJ databases">
        <authorList>
            <consortium name="DOE Joint Genome Institute"/>
            <person name="Kuo A."/>
            <person name="Miyauchi S."/>
            <person name="Kiss E."/>
            <person name="Drula E."/>
            <person name="Kohler A."/>
            <person name="Sanchez-Garcia M."/>
            <person name="Andreopoulos B."/>
            <person name="Barry K.W."/>
            <person name="Bonito G."/>
            <person name="Buee M."/>
            <person name="Carver A."/>
            <person name="Chen C."/>
            <person name="Cichocki N."/>
            <person name="Clum A."/>
            <person name="Culley D."/>
            <person name="Crous P.W."/>
            <person name="Fauchery L."/>
            <person name="Girlanda M."/>
            <person name="Hayes R."/>
            <person name="Keri Z."/>
            <person name="Labutti K."/>
            <person name="Lipzen A."/>
            <person name="Lombard V."/>
            <person name="Magnuson J."/>
            <person name="Maillard F."/>
            <person name="Morin E."/>
            <person name="Murat C."/>
            <person name="Nolan M."/>
            <person name="Ohm R."/>
            <person name="Pangilinan J."/>
            <person name="Pereira M."/>
            <person name="Perotto S."/>
            <person name="Peter M."/>
            <person name="Riley R."/>
            <person name="Sitrit Y."/>
            <person name="Stielow B."/>
            <person name="Szollosi G."/>
            <person name="Zifcakova L."/>
            <person name="Stursova M."/>
            <person name="Spatafora J.W."/>
            <person name="Tedersoo L."/>
            <person name="Vaario L.-M."/>
            <person name="Yamada A."/>
            <person name="Yan M."/>
            <person name="Wang P."/>
            <person name="Xu J."/>
            <person name="Bruns T."/>
            <person name="Baldrian P."/>
            <person name="Vilgalys R."/>
            <person name="Henrissat B."/>
            <person name="Grigoriev I.V."/>
            <person name="Hibbett D."/>
            <person name="Nagy L.G."/>
            <person name="Martin F.M."/>
        </authorList>
    </citation>
    <scope>NUCLEOTIDE SEQUENCE</scope>
    <source>
        <strain evidence="1">P2</strain>
    </source>
</reference>